<dbReference type="InterPro" id="IPR023393">
    <property type="entry name" value="START-like_dom_sf"/>
</dbReference>
<dbReference type="STRING" id="1230905.A0A1G4IXJ3"/>
<evidence type="ECO:0000313" key="6">
    <source>
        <dbReference type="Proteomes" id="UP000191024"/>
    </source>
</evidence>
<comment type="function">
    <text evidence="3">Required for the function of coenzyme Q in the respiratory chain. May serve as a chaperone or may be involved in the transport of Q6 from its site of synthesis to the catalytic sites of the respiratory complexes.</text>
</comment>
<dbReference type="GO" id="GO:0045333">
    <property type="term" value="P:cellular respiration"/>
    <property type="evidence" value="ECO:0007669"/>
    <property type="project" value="InterPro"/>
</dbReference>
<reference evidence="5 6" key="1">
    <citation type="submission" date="2016-03" db="EMBL/GenBank/DDBJ databases">
        <authorList>
            <person name="Devillers H."/>
        </authorList>
    </citation>
    <scope>NUCLEOTIDE SEQUENCE [LARGE SCALE GENOMIC DNA]</scope>
    <source>
        <strain evidence="5">CBS 11717</strain>
    </source>
</reference>
<keyword evidence="6" id="KW-1185">Reference proteome</keyword>
<dbReference type="CDD" id="cd07813">
    <property type="entry name" value="COQ10p_like"/>
    <property type="match status" value="1"/>
</dbReference>
<dbReference type="InterPro" id="IPR044996">
    <property type="entry name" value="COQ10-like"/>
</dbReference>
<dbReference type="PANTHER" id="PTHR12901:SF10">
    <property type="entry name" value="COENZYME Q-BINDING PROTEIN COQ10, MITOCHONDRIAL"/>
    <property type="match status" value="1"/>
</dbReference>
<evidence type="ECO:0000313" key="5">
    <source>
        <dbReference type="EMBL" id="SCU81754.1"/>
    </source>
</evidence>
<protein>
    <submittedName>
        <fullName evidence="5">LAMI_0B07536g1_1</fullName>
    </submittedName>
</protein>
<gene>
    <name evidence="5" type="ORF">LAMI_0B07536G</name>
</gene>
<evidence type="ECO:0000256" key="1">
    <source>
        <dbReference type="ARBA" id="ARBA00006885"/>
    </source>
</evidence>
<dbReference type="Gene3D" id="3.30.530.20">
    <property type="match status" value="1"/>
</dbReference>
<comment type="similarity">
    <text evidence="1">Belongs to the COQ10 family.</text>
</comment>
<dbReference type="GO" id="GO:0005739">
    <property type="term" value="C:mitochondrion"/>
    <property type="evidence" value="ECO:0007669"/>
    <property type="project" value="TreeGrafter"/>
</dbReference>
<dbReference type="OrthoDB" id="292693at2759"/>
<evidence type="ECO:0000256" key="3">
    <source>
        <dbReference type="ARBA" id="ARBA00024947"/>
    </source>
</evidence>
<feature type="domain" description="Coenzyme Q-binding protein COQ10 START" evidence="4">
    <location>
        <begin position="43"/>
        <end position="177"/>
    </location>
</feature>
<dbReference type="Proteomes" id="UP000191024">
    <property type="component" value="Chromosome B"/>
</dbReference>
<evidence type="ECO:0000259" key="4">
    <source>
        <dbReference type="Pfam" id="PF03364"/>
    </source>
</evidence>
<dbReference type="InterPro" id="IPR005031">
    <property type="entry name" value="COQ10_START"/>
</dbReference>
<name>A0A1G4IXJ3_9SACH</name>
<proteinExistence type="inferred from homology"/>
<dbReference type="GO" id="GO:0048039">
    <property type="term" value="F:ubiquinone binding"/>
    <property type="evidence" value="ECO:0007669"/>
    <property type="project" value="InterPro"/>
</dbReference>
<dbReference type="PANTHER" id="PTHR12901">
    <property type="entry name" value="SPERM PROTEIN HOMOLOG"/>
    <property type="match status" value="1"/>
</dbReference>
<dbReference type="Pfam" id="PF03364">
    <property type="entry name" value="Polyketide_cyc"/>
    <property type="match status" value="1"/>
</dbReference>
<dbReference type="EMBL" id="LT598464">
    <property type="protein sequence ID" value="SCU81754.1"/>
    <property type="molecule type" value="Genomic_DNA"/>
</dbReference>
<evidence type="ECO:0000256" key="2">
    <source>
        <dbReference type="ARBA" id="ARBA00011814"/>
    </source>
</evidence>
<dbReference type="AlphaFoldDB" id="A0A1G4IXJ3"/>
<comment type="subunit">
    <text evidence="2">Interacts with coenzyme Q.</text>
</comment>
<accession>A0A1G4IXJ3</accession>
<organism evidence="5 6">
    <name type="scientific">Lachancea mirantina</name>
    <dbReference type="NCBI Taxonomy" id="1230905"/>
    <lineage>
        <taxon>Eukaryota</taxon>
        <taxon>Fungi</taxon>
        <taxon>Dikarya</taxon>
        <taxon>Ascomycota</taxon>
        <taxon>Saccharomycotina</taxon>
        <taxon>Saccharomycetes</taxon>
        <taxon>Saccharomycetales</taxon>
        <taxon>Saccharomycetaceae</taxon>
        <taxon>Lachancea</taxon>
    </lineage>
</organism>
<sequence>MIHSCSGVVPKRLCPVHIHYCARTFLGTHFETKNQTVVLKKSVNAQVPIVYQVISDIARYQEFMPYCVESYVSQKNKSSRVPEAAGLRVQFRNYDETFACKVSCIPTSNNSWRVVAESVTHSLFTFLQTKWTIEQHPTRPNASAVELTISYQFKSSLYNSVASIFGKSMAQIVMKAFEKRIFLVRKESEATSA</sequence>
<dbReference type="SUPFAM" id="SSF55961">
    <property type="entry name" value="Bet v1-like"/>
    <property type="match status" value="1"/>
</dbReference>